<dbReference type="Proteomes" id="UP000063229">
    <property type="component" value="Chromosome"/>
</dbReference>
<dbReference type="STRING" id="46677.AWM79_05190"/>
<dbReference type="EMBL" id="CP014135">
    <property type="protein sequence ID" value="AMB84735.1"/>
    <property type="molecule type" value="Genomic_DNA"/>
</dbReference>
<keyword evidence="2" id="KW-1185">Reference proteome</keyword>
<evidence type="ECO:0000313" key="2">
    <source>
        <dbReference type="Proteomes" id="UP000063229"/>
    </source>
</evidence>
<accession>A0A0X1SY04</accession>
<sequence>MHMDETSDQISRITRFRSAIATFIDERKEAKLKDADSDGAQAAKYDYGTWLADAARRVTQIQAVTHVLKATHPDARGSSLHISPDSLPQHPEIGSHVLGELYADDIVGNAAALDVYKFLKREVDGKRLLDWFLLNDADLLAALHNDEATALEWATAFKSLIRPPGNLTSHALAKQVYWSVDGDPTDDGGFHLLQPLSASSLAHAVHQDIQSARFGETNKLARQAWRKREPCDGVYRDYRLLVLRKLGGTKPQNISQLNSDRGGVNYLLASLPPIWDQDRPRRFLRIESALERFRHFAGVREQLQALCTLLESDPERIKETRDQRKQIEQDITHSLAAFGLFSRELFEPGWSRDPDCKLPLCEQLWLDPERIGLPWRDDHLEEDQAFVAAFARNDWPDEVAKRFGNWLNAVLRERNLPVGDVEQTHWAKQAIIEAQSPMPFKPTVTLMDRQQEVPHG</sequence>
<evidence type="ECO:0000313" key="1">
    <source>
        <dbReference type="EMBL" id="AMB84735.1"/>
    </source>
</evidence>
<gene>
    <name evidence="1" type="ORF">AWM79_05190</name>
</gene>
<reference evidence="1 2" key="1">
    <citation type="submission" date="2016-01" db="EMBL/GenBank/DDBJ databases">
        <authorList>
            <person name="McClelland M."/>
            <person name="Jain A."/>
            <person name="Saraogi P."/>
            <person name="Mendelson R."/>
            <person name="Westerman R."/>
            <person name="SanMiguel P."/>
            <person name="Csonka L."/>
        </authorList>
    </citation>
    <scope>NUCLEOTIDE SEQUENCE [LARGE SCALE GENOMIC DNA]</scope>
    <source>
        <strain evidence="1 2">NCPPB 2472</strain>
    </source>
</reference>
<organism evidence="1 2">
    <name type="scientific">Pseudomonas agarici</name>
    <dbReference type="NCBI Taxonomy" id="46677"/>
    <lineage>
        <taxon>Bacteria</taxon>
        <taxon>Pseudomonadati</taxon>
        <taxon>Pseudomonadota</taxon>
        <taxon>Gammaproteobacteria</taxon>
        <taxon>Pseudomonadales</taxon>
        <taxon>Pseudomonadaceae</taxon>
        <taxon>Pseudomonas</taxon>
    </lineage>
</organism>
<name>A0A0X1SY04_PSEAA</name>
<dbReference type="InterPro" id="IPR013397">
    <property type="entry name" value="CRISPR-assoc_prot_Csy1"/>
</dbReference>
<dbReference type="KEGG" id="pagb:AWM79_05190"/>
<dbReference type="NCBIfam" id="TIGR02564">
    <property type="entry name" value="cas_Csy1"/>
    <property type="match status" value="1"/>
</dbReference>
<dbReference type="Pfam" id="PF09611">
    <property type="entry name" value="Cas_Csy1"/>
    <property type="match status" value="1"/>
</dbReference>
<protein>
    <submittedName>
        <fullName evidence="1">Type I-F CRISPR-associated protein Csy1</fullName>
    </submittedName>
</protein>
<dbReference type="AlphaFoldDB" id="A0A0X1SY04"/>
<proteinExistence type="predicted"/>